<evidence type="ECO:0000256" key="9">
    <source>
        <dbReference type="RuleBase" id="RU361174"/>
    </source>
</evidence>
<evidence type="ECO:0000256" key="8">
    <source>
        <dbReference type="ARBA" id="ARBA00023326"/>
    </source>
</evidence>
<keyword evidence="4" id="KW-0732">Signal</keyword>
<feature type="domain" description="GH10" evidence="10">
    <location>
        <begin position="43"/>
        <end position="378"/>
    </location>
</feature>
<dbReference type="Gene3D" id="3.20.20.80">
    <property type="entry name" value="Glycosidases"/>
    <property type="match status" value="1"/>
</dbReference>
<evidence type="ECO:0000256" key="6">
    <source>
        <dbReference type="ARBA" id="ARBA00023277"/>
    </source>
</evidence>
<dbReference type="Proteomes" id="UP000661112">
    <property type="component" value="Unassembled WGS sequence"/>
</dbReference>
<dbReference type="SUPFAM" id="SSF51445">
    <property type="entry name" value="(Trans)glycosidases"/>
    <property type="match status" value="1"/>
</dbReference>
<proteinExistence type="inferred from homology"/>
<comment type="similarity">
    <text evidence="2 9">Belongs to the glycosyl hydrolase 10 (cellulase F) family.</text>
</comment>
<evidence type="ECO:0000256" key="1">
    <source>
        <dbReference type="ARBA" id="ARBA00000681"/>
    </source>
</evidence>
<dbReference type="PRINTS" id="PR00134">
    <property type="entry name" value="GLHYDRLASE10"/>
</dbReference>
<dbReference type="SMART" id="SM00633">
    <property type="entry name" value="Glyco_10"/>
    <property type="match status" value="1"/>
</dbReference>
<dbReference type="InterPro" id="IPR017853">
    <property type="entry name" value="GH"/>
</dbReference>
<evidence type="ECO:0000313" key="11">
    <source>
        <dbReference type="EMBL" id="MBD2504264.1"/>
    </source>
</evidence>
<protein>
    <recommendedName>
        <fullName evidence="9">Beta-xylanase</fullName>
        <ecNumber evidence="9">3.2.1.8</ecNumber>
    </recommendedName>
</protein>
<keyword evidence="8 9" id="KW-0624">Polysaccharide degradation</keyword>
<dbReference type="InterPro" id="IPR001000">
    <property type="entry name" value="GH10_dom"/>
</dbReference>
<dbReference type="RefSeq" id="WP_190477879.1">
    <property type="nucleotide sequence ID" value="NZ_JACJSG010000047.1"/>
</dbReference>
<dbReference type="PANTHER" id="PTHR31490">
    <property type="entry name" value="GLYCOSYL HYDROLASE"/>
    <property type="match status" value="1"/>
</dbReference>
<evidence type="ECO:0000256" key="2">
    <source>
        <dbReference type="ARBA" id="ARBA00007495"/>
    </source>
</evidence>
<dbReference type="PROSITE" id="PS51318">
    <property type="entry name" value="TAT"/>
    <property type="match status" value="1"/>
</dbReference>
<keyword evidence="6 9" id="KW-0119">Carbohydrate metabolism</keyword>
<keyword evidence="3" id="KW-0858">Xylan degradation</keyword>
<dbReference type="PANTHER" id="PTHR31490:SF88">
    <property type="entry name" value="BETA-XYLANASE"/>
    <property type="match status" value="1"/>
</dbReference>
<keyword evidence="7 9" id="KW-0326">Glycosidase</keyword>
<gene>
    <name evidence="11" type="ORF">H6G83_27240</name>
</gene>
<name>A0ABR8DAY9_9NOST</name>
<evidence type="ECO:0000259" key="10">
    <source>
        <dbReference type="PROSITE" id="PS51760"/>
    </source>
</evidence>
<dbReference type="EMBL" id="JACJSG010000047">
    <property type="protein sequence ID" value="MBD2504264.1"/>
    <property type="molecule type" value="Genomic_DNA"/>
</dbReference>
<accession>A0ABR8DAY9</accession>
<dbReference type="PROSITE" id="PS51760">
    <property type="entry name" value="GH10_2"/>
    <property type="match status" value="1"/>
</dbReference>
<organism evidence="11 12">
    <name type="scientific">Anabaena azotica FACHB-119</name>
    <dbReference type="NCBI Taxonomy" id="947527"/>
    <lineage>
        <taxon>Bacteria</taxon>
        <taxon>Bacillati</taxon>
        <taxon>Cyanobacteriota</taxon>
        <taxon>Cyanophyceae</taxon>
        <taxon>Nostocales</taxon>
        <taxon>Nostocaceae</taxon>
        <taxon>Anabaena</taxon>
        <taxon>Anabaena azotica</taxon>
    </lineage>
</organism>
<evidence type="ECO:0000256" key="4">
    <source>
        <dbReference type="ARBA" id="ARBA00022729"/>
    </source>
</evidence>
<dbReference type="Pfam" id="PF00331">
    <property type="entry name" value="Glyco_hydro_10"/>
    <property type="match status" value="1"/>
</dbReference>
<dbReference type="InterPro" id="IPR044846">
    <property type="entry name" value="GH10"/>
</dbReference>
<keyword evidence="12" id="KW-1185">Reference proteome</keyword>
<dbReference type="EC" id="3.2.1.8" evidence="9"/>
<comment type="catalytic activity">
    <reaction evidence="1 9">
        <text>Endohydrolysis of (1-&gt;4)-beta-D-xylosidic linkages in xylans.</text>
        <dbReference type="EC" id="3.2.1.8"/>
    </reaction>
</comment>
<comment type="caution">
    <text evidence="11">The sequence shown here is derived from an EMBL/GenBank/DDBJ whole genome shotgun (WGS) entry which is preliminary data.</text>
</comment>
<reference evidence="11 12" key="1">
    <citation type="journal article" date="2020" name="ISME J.">
        <title>Comparative genomics reveals insights into cyanobacterial evolution and habitat adaptation.</title>
        <authorList>
            <person name="Chen M.Y."/>
            <person name="Teng W.K."/>
            <person name="Zhao L."/>
            <person name="Hu C.X."/>
            <person name="Zhou Y.K."/>
            <person name="Han B.P."/>
            <person name="Song L.R."/>
            <person name="Shu W.S."/>
        </authorList>
    </citation>
    <scope>NUCLEOTIDE SEQUENCE [LARGE SCALE GENOMIC DNA]</scope>
    <source>
        <strain evidence="11 12">FACHB-119</strain>
    </source>
</reference>
<dbReference type="InterPro" id="IPR006311">
    <property type="entry name" value="TAT_signal"/>
</dbReference>
<evidence type="ECO:0000256" key="7">
    <source>
        <dbReference type="ARBA" id="ARBA00023295"/>
    </source>
</evidence>
<evidence type="ECO:0000256" key="3">
    <source>
        <dbReference type="ARBA" id="ARBA00022651"/>
    </source>
</evidence>
<evidence type="ECO:0000313" key="12">
    <source>
        <dbReference type="Proteomes" id="UP000661112"/>
    </source>
</evidence>
<sequence length="387" mass="43939">MSQRRKFLKRAGYTTLSTLLAMGFLHRDKGDHDRENAAFANYEISTTPLRQLAAAKGMRYGAAIAGDALQKEADYANLLARECSIATPNGELKWSATEPQPGVFTFTAADAIAKFCQNNNMAMHGHTLVWHTARPDWVPYPPTPSSFSIFERHVRGVMGHYRNSTVLKSWDVANEVIANSPEETDNPYGIQRGFKPEVLRDLFLLAASVDPNKKLCLNEFGIENGGWKAQQFLKTIEYLKNNGVKIDWAGFQSHLWFSTAYPFDATGFSNVLQRLKDMGVKPVITELDIIIDTPFPATLAQLDQMVADGYKRFLDLCFAGGVDTIITWGITDRHTWIRQPEWMPQIYKNNPQYQNYLRPLPFDQNLQRKQAFYAISQAFKEARDVRL</sequence>
<keyword evidence="5 9" id="KW-0378">Hydrolase</keyword>
<evidence type="ECO:0000256" key="5">
    <source>
        <dbReference type="ARBA" id="ARBA00022801"/>
    </source>
</evidence>